<accession>A0A1G9BT07</accession>
<organism evidence="5 6">
    <name type="scientific">Sediminibacillus albus</name>
    <dbReference type="NCBI Taxonomy" id="407036"/>
    <lineage>
        <taxon>Bacteria</taxon>
        <taxon>Bacillati</taxon>
        <taxon>Bacillota</taxon>
        <taxon>Bacilli</taxon>
        <taxon>Bacillales</taxon>
        <taxon>Bacillaceae</taxon>
        <taxon>Sediminibacillus</taxon>
    </lineage>
</organism>
<name>A0A1G9BT07_9BACI</name>
<feature type="domain" description="DnaB/C C-terminal" evidence="3">
    <location>
        <begin position="323"/>
        <end position="385"/>
    </location>
</feature>
<keyword evidence="5" id="KW-0547">Nucleotide-binding</keyword>
<keyword evidence="6" id="KW-1185">Reference proteome</keyword>
<dbReference type="AlphaFoldDB" id="A0A1G9BT07"/>
<dbReference type="Pfam" id="PF25888">
    <property type="entry name" value="WHD_DnaB"/>
    <property type="match status" value="1"/>
</dbReference>
<dbReference type="GO" id="GO:0004386">
    <property type="term" value="F:helicase activity"/>
    <property type="evidence" value="ECO:0007669"/>
    <property type="project" value="UniProtKB-KW"/>
</dbReference>
<keyword evidence="5" id="KW-0378">Hydrolase</keyword>
<keyword evidence="5" id="KW-0347">Helicase</keyword>
<dbReference type="RefSeq" id="WP_093216101.1">
    <property type="nucleotide sequence ID" value="NZ_FNFL01000006.1"/>
</dbReference>
<dbReference type="InterPro" id="IPR006343">
    <property type="entry name" value="DnaB/C_C"/>
</dbReference>
<proteinExistence type="inferred from homology"/>
<evidence type="ECO:0000256" key="2">
    <source>
        <dbReference type="SAM" id="MobiDB-lite"/>
    </source>
</evidence>
<evidence type="ECO:0000256" key="1">
    <source>
        <dbReference type="ARBA" id="ARBA00093462"/>
    </source>
</evidence>
<evidence type="ECO:0000259" key="3">
    <source>
        <dbReference type="Pfam" id="PF07261"/>
    </source>
</evidence>
<reference evidence="5 6" key="1">
    <citation type="submission" date="2016-10" db="EMBL/GenBank/DDBJ databases">
        <authorList>
            <person name="de Groot N.N."/>
        </authorList>
    </citation>
    <scope>NUCLEOTIDE SEQUENCE [LARGE SCALE GENOMIC DNA]</scope>
    <source>
        <strain evidence="5 6">CGMCC 1.6502</strain>
    </source>
</reference>
<evidence type="ECO:0000259" key="4">
    <source>
        <dbReference type="Pfam" id="PF25888"/>
    </source>
</evidence>
<feature type="compositionally biased region" description="Polar residues" evidence="2">
    <location>
        <begin position="426"/>
        <end position="437"/>
    </location>
</feature>
<dbReference type="Pfam" id="PF07261">
    <property type="entry name" value="DnaB_2"/>
    <property type="match status" value="1"/>
</dbReference>
<evidence type="ECO:0000313" key="5">
    <source>
        <dbReference type="EMBL" id="SDK42513.1"/>
    </source>
</evidence>
<feature type="compositionally biased region" description="Basic and acidic residues" evidence="2">
    <location>
        <begin position="446"/>
        <end position="456"/>
    </location>
</feature>
<sequence>MNHQHIGKLLPIDGFYIRLPKDITANCFQSLTHLYQPLVGVEAISLYQTLLSECQLRSNQQNPQTHHSLMNYLSLPLDRLYQARLKLEGIGLMNTYKEESGQNNVYIYQLNPPFSPADFFNDGMLSQLLYHHLGDKKFLDLRGLFGIDEENGEGFGEDVTMGFADVFDTYINHFAAQTSPGEEKPAQKDQGLSLPEQNIDFSWLEQMLKQRMIPSRKVLTSSNRKLIVQMAVLYGLTSQDIESAVMWAINEDNQLDGGEFKSACHDLFQANTRKSDVKLVDRSHKNNQIKAEQKPETKEGQFIQMLEEISPKQLLEDLSGGNQASAQDLKVIRDVMTQQGLAPGVMNVLVHYVLLKTDMKLSKAYLEKIASHWARKNVKNVKQAMMLAKSENQKYQQWGNDKQYYKKSGKKEVIPEWFKERKEQKQSSTAKNHTNPAEDNPEELGELLKDYLKNGS</sequence>
<dbReference type="Proteomes" id="UP000198694">
    <property type="component" value="Unassembled WGS sequence"/>
</dbReference>
<gene>
    <name evidence="5" type="ORF">SAMN05216243_3113</name>
</gene>
<evidence type="ECO:0000313" key="6">
    <source>
        <dbReference type="Proteomes" id="UP000198694"/>
    </source>
</evidence>
<dbReference type="InterPro" id="IPR058660">
    <property type="entry name" value="WHD_DnaB"/>
</dbReference>
<dbReference type="OrthoDB" id="2082007at2"/>
<feature type="domain" description="Replicative helicase loading/DNA remodeling protein DnaB N-terminal winged helix" evidence="4">
    <location>
        <begin position="11"/>
        <end position="217"/>
    </location>
</feature>
<protein>
    <submittedName>
        <fullName evidence="5">Replicative DNA helicase loader DnaB</fullName>
    </submittedName>
</protein>
<comment type="similarity">
    <text evidence="1">Belongs to the DnaB/DnaD family.</text>
</comment>
<dbReference type="EMBL" id="FNFL01000006">
    <property type="protein sequence ID" value="SDK42513.1"/>
    <property type="molecule type" value="Genomic_DNA"/>
</dbReference>
<dbReference type="STRING" id="407036.SAMN05216243_3113"/>
<keyword evidence="5" id="KW-0067">ATP-binding</keyword>
<feature type="region of interest" description="Disordered" evidence="2">
    <location>
        <begin position="420"/>
        <end position="456"/>
    </location>
</feature>